<feature type="non-terminal residue" evidence="1">
    <location>
        <position position="27"/>
    </location>
</feature>
<reference evidence="1" key="1">
    <citation type="submission" date="2018-05" db="EMBL/GenBank/DDBJ databases">
        <authorList>
            <person name="Lanie J.A."/>
            <person name="Ng W.-L."/>
            <person name="Kazmierczak K.M."/>
            <person name="Andrzejewski T.M."/>
            <person name="Davidsen T.M."/>
            <person name="Wayne K.J."/>
            <person name="Tettelin H."/>
            <person name="Glass J.I."/>
            <person name="Rusch D."/>
            <person name="Podicherti R."/>
            <person name="Tsui H.-C.T."/>
            <person name="Winkler M.E."/>
        </authorList>
    </citation>
    <scope>NUCLEOTIDE SEQUENCE</scope>
</reference>
<proteinExistence type="predicted"/>
<gene>
    <name evidence="1" type="ORF">METZ01_LOCUS443426</name>
</gene>
<protein>
    <submittedName>
        <fullName evidence="1">Uncharacterized protein</fullName>
    </submittedName>
</protein>
<organism evidence="1">
    <name type="scientific">marine metagenome</name>
    <dbReference type="NCBI Taxonomy" id="408172"/>
    <lineage>
        <taxon>unclassified sequences</taxon>
        <taxon>metagenomes</taxon>
        <taxon>ecological metagenomes</taxon>
    </lineage>
</organism>
<dbReference type="EMBL" id="UINC01181070">
    <property type="protein sequence ID" value="SVD90572.1"/>
    <property type="molecule type" value="Genomic_DNA"/>
</dbReference>
<name>A0A382Z504_9ZZZZ</name>
<evidence type="ECO:0000313" key="1">
    <source>
        <dbReference type="EMBL" id="SVD90572.1"/>
    </source>
</evidence>
<dbReference type="AlphaFoldDB" id="A0A382Z504"/>
<accession>A0A382Z504</accession>
<sequence length="27" mass="3287">MAHPRALFCLILFFWVCKAAKAWDYER</sequence>